<feature type="non-terminal residue" evidence="1">
    <location>
        <position position="1"/>
    </location>
</feature>
<sequence>MASVQFSNSTLLHTCKFNKESRVYIGCPTFFCLTSGFLRPSLLHVSFCPTSFCPTWQSGCHSYFSVRPRFLRPQRTVRVEVRVACYPLRCSSIVRPKTFPQIRKSAWIFSDLVYTGKMEKEYVSWLEHAAKKWYNTSNSIFLKDIFLKIEKL</sequence>
<keyword evidence="2" id="KW-1185">Reference proteome</keyword>
<dbReference type="Proteomes" id="UP001219518">
    <property type="component" value="Unassembled WGS sequence"/>
</dbReference>
<organism evidence="1 2">
    <name type="scientific">Frankliniella fusca</name>
    <dbReference type="NCBI Taxonomy" id="407009"/>
    <lineage>
        <taxon>Eukaryota</taxon>
        <taxon>Metazoa</taxon>
        <taxon>Ecdysozoa</taxon>
        <taxon>Arthropoda</taxon>
        <taxon>Hexapoda</taxon>
        <taxon>Insecta</taxon>
        <taxon>Pterygota</taxon>
        <taxon>Neoptera</taxon>
        <taxon>Paraneoptera</taxon>
        <taxon>Thysanoptera</taxon>
        <taxon>Terebrantia</taxon>
        <taxon>Thripoidea</taxon>
        <taxon>Thripidae</taxon>
        <taxon>Frankliniella</taxon>
    </lineage>
</organism>
<evidence type="ECO:0000313" key="2">
    <source>
        <dbReference type="Proteomes" id="UP001219518"/>
    </source>
</evidence>
<reference evidence="1" key="2">
    <citation type="journal article" date="2023" name="BMC Genomics">
        <title>Pest status, molecular evolution, and epigenetic factors derived from the genome assembly of Frankliniella fusca, a thysanopteran phytovirus vector.</title>
        <authorList>
            <person name="Catto M.A."/>
            <person name="Labadie P.E."/>
            <person name="Jacobson A.L."/>
            <person name="Kennedy G.G."/>
            <person name="Srinivasan R."/>
            <person name="Hunt B.G."/>
        </authorList>
    </citation>
    <scope>NUCLEOTIDE SEQUENCE</scope>
    <source>
        <strain evidence="1">PL_HMW_Pooled</strain>
    </source>
</reference>
<evidence type="ECO:0000313" key="1">
    <source>
        <dbReference type="EMBL" id="KAK3912456.1"/>
    </source>
</evidence>
<proteinExistence type="predicted"/>
<dbReference type="AlphaFoldDB" id="A0AAE1LA51"/>
<dbReference type="EMBL" id="JAHWGI010000293">
    <property type="protein sequence ID" value="KAK3912456.1"/>
    <property type="molecule type" value="Genomic_DNA"/>
</dbReference>
<gene>
    <name evidence="1" type="ORF">KUF71_022026</name>
</gene>
<protein>
    <submittedName>
        <fullName evidence="1">Pentatricopeptide repeat-containing protein</fullName>
    </submittedName>
</protein>
<name>A0AAE1LA51_9NEOP</name>
<reference evidence="1" key="1">
    <citation type="submission" date="2021-07" db="EMBL/GenBank/DDBJ databases">
        <authorList>
            <person name="Catto M.A."/>
            <person name="Jacobson A."/>
            <person name="Kennedy G."/>
            <person name="Labadie P."/>
            <person name="Hunt B.G."/>
            <person name="Srinivasan R."/>
        </authorList>
    </citation>
    <scope>NUCLEOTIDE SEQUENCE</scope>
    <source>
        <strain evidence="1">PL_HMW_Pooled</strain>
        <tissue evidence="1">Head</tissue>
    </source>
</reference>
<comment type="caution">
    <text evidence="1">The sequence shown here is derived from an EMBL/GenBank/DDBJ whole genome shotgun (WGS) entry which is preliminary data.</text>
</comment>
<accession>A0AAE1LA51</accession>